<keyword evidence="2" id="KW-1185">Reference proteome</keyword>
<accession>A0ACC5QXT1</accession>
<protein>
    <submittedName>
        <fullName evidence="1">Efflux RND transporter periplasmic adaptor subunit</fullName>
    </submittedName>
</protein>
<organism evidence="1 2">
    <name type="scientific">Taklimakanibacter albus</name>
    <dbReference type="NCBI Taxonomy" id="2800327"/>
    <lineage>
        <taxon>Bacteria</taxon>
        <taxon>Pseudomonadati</taxon>
        <taxon>Pseudomonadota</taxon>
        <taxon>Alphaproteobacteria</taxon>
        <taxon>Hyphomicrobiales</taxon>
        <taxon>Aestuariivirgaceae</taxon>
        <taxon>Taklimakanibacter</taxon>
    </lineage>
</organism>
<comment type="caution">
    <text evidence="1">The sequence shown here is derived from an EMBL/GenBank/DDBJ whole genome shotgun (WGS) entry which is preliminary data.</text>
</comment>
<reference evidence="1" key="1">
    <citation type="submission" date="2021-01" db="EMBL/GenBank/DDBJ databases">
        <authorList>
            <person name="Sun Q."/>
        </authorList>
    </citation>
    <scope>NUCLEOTIDE SEQUENCE</scope>
    <source>
        <strain evidence="1">YIM B02566</strain>
    </source>
</reference>
<name>A0ACC5QXT1_9HYPH</name>
<evidence type="ECO:0000313" key="2">
    <source>
        <dbReference type="Proteomes" id="UP000616151"/>
    </source>
</evidence>
<proteinExistence type="predicted"/>
<dbReference type="Proteomes" id="UP000616151">
    <property type="component" value="Unassembled WGS sequence"/>
</dbReference>
<dbReference type="EMBL" id="JAENHL010000004">
    <property type="protein sequence ID" value="MBK1865194.1"/>
    <property type="molecule type" value="Genomic_DNA"/>
</dbReference>
<evidence type="ECO:0000313" key="1">
    <source>
        <dbReference type="EMBL" id="MBK1865194.1"/>
    </source>
</evidence>
<sequence>MLRRIIYLFLVLIIFGGLAGAIAYYAFDFKPKMIAGFIMSAPKPVETISAEEARQDQWEPEVSAIGSLTAVNGIEVAPQVGGIVREILFDSGDLVKKGQKLFQLDTDTEEADLKNFRVQFGNAETELDRQQKLLDKGFASKSTFDTARLLRDRMQAEIERTEALIAQKSIYAPWDGRLGLRDVAVGKYVAPGQNMIWLQTVDPIYVDFTVTENDFGRIKVGQKVKAKFSAYANDTFDGEVFTTDARVSEASRMITVRGKLQNPAGRLVPGMYSDVKVIVGEPAPVVTIPQSAVTYSLYGDSVFAVVKAKDADPNAKEPDLEAERRFVKLGLVRDGRVNVVEGIKPGDQVVIAGQNKIDQGSKVRIDNSIALNLTVDRNAQ</sequence>
<gene>
    <name evidence="1" type="ORF">JHL16_02425</name>
</gene>